<dbReference type="FunFam" id="3.90.650.10:FF:000011">
    <property type="entry name" value="Phosphoribosylformylglycinamidine cyclo-ligase"/>
    <property type="match status" value="1"/>
</dbReference>
<dbReference type="Pfam" id="PF00586">
    <property type="entry name" value="AIRS"/>
    <property type="match status" value="1"/>
</dbReference>
<keyword evidence="8 15" id="KW-0547">Nucleotide-binding</keyword>
<dbReference type="InterPro" id="IPR016188">
    <property type="entry name" value="PurM-like_N"/>
</dbReference>
<gene>
    <name evidence="15" type="primary">purM</name>
    <name evidence="18" type="ORF">A2725_03795</name>
</gene>
<dbReference type="GO" id="GO:0004641">
    <property type="term" value="F:phosphoribosylformylglycinamidine cyclo-ligase activity"/>
    <property type="evidence" value="ECO:0007669"/>
    <property type="project" value="UniProtKB-UniRule"/>
</dbReference>
<evidence type="ECO:0000256" key="3">
    <source>
        <dbReference type="ARBA" id="ARBA00010280"/>
    </source>
</evidence>
<dbReference type="EMBL" id="MFPS01000008">
    <property type="protein sequence ID" value="OGH58846.1"/>
    <property type="molecule type" value="Genomic_DNA"/>
</dbReference>
<name>A0A1F6LHM6_9BACT</name>
<dbReference type="AlphaFoldDB" id="A0A1F6LHM6"/>
<evidence type="ECO:0000256" key="1">
    <source>
        <dbReference type="ARBA" id="ARBA00004496"/>
    </source>
</evidence>
<dbReference type="Gene3D" id="3.30.1330.10">
    <property type="entry name" value="PurM-like, N-terminal domain"/>
    <property type="match status" value="1"/>
</dbReference>
<evidence type="ECO:0000259" key="17">
    <source>
        <dbReference type="Pfam" id="PF02769"/>
    </source>
</evidence>
<dbReference type="GO" id="GO:0046084">
    <property type="term" value="P:adenine biosynthetic process"/>
    <property type="evidence" value="ECO:0007669"/>
    <property type="project" value="TreeGrafter"/>
</dbReference>
<organism evidence="18 19">
    <name type="scientific">Candidatus Magasanikbacteria bacterium RIFCSPHIGHO2_01_FULL_33_34</name>
    <dbReference type="NCBI Taxonomy" id="1798671"/>
    <lineage>
        <taxon>Bacteria</taxon>
        <taxon>Candidatus Magasanikiibacteriota</taxon>
    </lineage>
</organism>
<dbReference type="EC" id="6.3.3.1" evidence="4 15"/>
<reference evidence="18 19" key="1">
    <citation type="journal article" date="2016" name="Nat. Commun.">
        <title>Thousands of microbial genomes shed light on interconnected biogeochemical processes in an aquifer system.</title>
        <authorList>
            <person name="Anantharaman K."/>
            <person name="Brown C.T."/>
            <person name="Hug L.A."/>
            <person name="Sharon I."/>
            <person name="Castelle C.J."/>
            <person name="Probst A.J."/>
            <person name="Thomas B.C."/>
            <person name="Singh A."/>
            <person name="Wilkins M.J."/>
            <person name="Karaoz U."/>
            <person name="Brodie E.L."/>
            <person name="Williams K.H."/>
            <person name="Hubbard S.S."/>
            <person name="Banfield J.F."/>
        </authorList>
    </citation>
    <scope>NUCLEOTIDE SEQUENCE [LARGE SCALE GENOMIC DNA]</scope>
</reference>
<feature type="domain" description="PurM-like N-terminal" evidence="16">
    <location>
        <begin position="59"/>
        <end position="163"/>
    </location>
</feature>
<evidence type="ECO:0000313" key="18">
    <source>
        <dbReference type="EMBL" id="OGH58846.1"/>
    </source>
</evidence>
<dbReference type="Gene3D" id="3.90.650.10">
    <property type="entry name" value="PurM-like C-terminal domain"/>
    <property type="match status" value="1"/>
</dbReference>
<evidence type="ECO:0000256" key="6">
    <source>
        <dbReference type="ARBA" id="ARBA00022490"/>
    </source>
</evidence>
<evidence type="ECO:0000256" key="8">
    <source>
        <dbReference type="ARBA" id="ARBA00022741"/>
    </source>
</evidence>
<dbReference type="InterPro" id="IPR004733">
    <property type="entry name" value="PurM_cligase"/>
</dbReference>
<dbReference type="InterPro" id="IPR036921">
    <property type="entry name" value="PurM-like_N_sf"/>
</dbReference>
<comment type="pathway">
    <text evidence="2 15">Purine metabolism; IMP biosynthesis via de novo pathway; 5-amino-1-(5-phospho-D-ribosyl)imidazole from N(2)-formyl-N(1)-(5-phospho-D-ribosyl)glycinamide: step 2/2.</text>
</comment>
<evidence type="ECO:0000256" key="13">
    <source>
        <dbReference type="ARBA" id="ARBA00033093"/>
    </source>
</evidence>
<evidence type="ECO:0000259" key="16">
    <source>
        <dbReference type="Pfam" id="PF00586"/>
    </source>
</evidence>
<dbReference type="GO" id="GO:0005524">
    <property type="term" value="F:ATP binding"/>
    <property type="evidence" value="ECO:0007669"/>
    <property type="project" value="UniProtKB-KW"/>
</dbReference>
<dbReference type="UniPathway" id="UPA00074">
    <property type="reaction ID" value="UER00129"/>
</dbReference>
<dbReference type="Proteomes" id="UP000177067">
    <property type="component" value="Unassembled WGS sequence"/>
</dbReference>
<dbReference type="GO" id="GO:0005829">
    <property type="term" value="C:cytosol"/>
    <property type="evidence" value="ECO:0007669"/>
    <property type="project" value="TreeGrafter"/>
</dbReference>
<dbReference type="InterPro" id="IPR036676">
    <property type="entry name" value="PurM-like_C_sf"/>
</dbReference>
<dbReference type="PANTHER" id="PTHR10520:SF12">
    <property type="entry name" value="TRIFUNCTIONAL PURINE BIOSYNTHETIC PROTEIN ADENOSINE-3"/>
    <property type="match status" value="1"/>
</dbReference>
<dbReference type="NCBIfam" id="TIGR00878">
    <property type="entry name" value="purM"/>
    <property type="match status" value="1"/>
</dbReference>
<evidence type="ECO:0000256" key="15">
    <source>
        <dbReference type="HAMAP-Rule" id="MF_00741"/>
    </source>
</evidence>
<evidence type="ECO:0000256" key="2">
    <source>
        <dbReference type="ARBA" id="ARBA00004686"/>
    </source>
</evidence>
<dbReference type="Pfam" id="PF02769">
    <property type="entry name" value="AIRS_C"/>
    <property type="match status" value="1"/>
</dbReference>
<dbReference type="InterPro" id="IPR010918">
    <property type="entry name" value="PurM-like_C_dom"/>
</dbReference>
<evidence type="ECO:0000256" key="5">
    <source>
        <dbReference type="ARBA" id="ARBA00020367"/>
    </source>
</evidence>
<evidence type="ECO:0000256" key="14">
    <source>
        <dbReference type="ARBA" id="ARBA00049057"/>
    </source>
</evidence>
<comment type="catalytic activity">
    <reaction evidence="14 15">
        <text>2-formamido-N(1)-(5-O-phospho-beta-D-ribosyl)acetamidine + ATP = 5-amino-1-(5-phospho-beta-D-ribosyl)imidazole + ADP + phosphate + H(+)</text>
        <dbReference type="Rhea" id="RHEA:23032"/>
        <dbReference type="ChEBI" id="CHEBI:15378"/>
        <dbReference type="ChEBI" id="CHEBI:30616"/>
        <dbReference type="ChEBI" id="CHEBI:43474"/>
        <dbReference type="ChEBI" id="CHEBI:137981"/>
        <dbReference type="ChEBI" id="CHEBI:147287"/>
        <dbReference type="ChEBI" id="CHEBI:456216"/>
        <dbReference type="EC" id="6.3.3.1"/>
    </reaction>
</comment>
<keyword evidence="7 15" id="KW-0436">Ligase</keyword>
<dbReference type="SUPFAM" id="SSF56042">
    <property type="entry name" value="PurM C-terminal domain-like"/>
    <property type="match status" value="1"/>
</dbReference>
<evidence type="ECO:0000313" key="19">
    <source>
        <dbReference type="Proteomes" id="UP000177067"/>
    </source>
</evidence>
<dbReference type="GO" id="GO:0006189">
    <property type="term" value="P:'de novo' IMP biosynthetic process"/>
    <property type="evidence" value="ECO:0007669"/>
    <property type="project" value="UniProtKB-UniRule"/>
</dbReference>
<keyword evidence="10 15" id="KW-0067">ATP-binding</keyword>
<proteinExistence type="inferred from homology"/>
<dbReference type="GO" id="GO:0004637">
    <property type="term" value="F:phosphoribosylamine-glycine ligase activity"/>
    <property type="evidence" value="ECO:0007669"/>
    <property type="project" value="TreeGrafter"/>
</dbReference>
<evidence type="ECO:0000256" key="11">
    <source>
        <dbReference type="ARBA" id="ARBA00031908"/>
    </source>
</evidence>
<evidence type="ECO:0000256" key="12">
    <source>
        <dbReference type="ARBA" id="ARBA00032931"/>
    </source>
</evidence>
<comment type="caution">
    <text evidence="18">The sequence shown here is derived from an EMBL/GenBank/DDBJ whole genome shotgun (WGS) entry which is preliminary data.</text>
</comment>
<comment type="similarity">
    <text evidence="3 15">Belongs to the AIR synthase family.</text>
</comment>
<evidence type="ECO:0000256" key="10">
    <source>
        <dbReference type="ARBA" id="ARBA00022840"/>
    </source>
</evidence>
<comment type="subcellular location">
    <subcellularLocation>
        <location evidence="1 15">Cytoplasm</location>
    </subcellularLocation>
</comment>
<evidence type="ECO:0000256" key="7">
    <source>
        <dbReference type="ARBA" id="ARBA00022598"/>
    </source>
</evidence>
<sequence length="346" mass="38393">MTITYKQAGVNIDAGEETVRRIKEKVKTTFSKHVLTGLGSFGAVYDIKEAFAEYKHPLMVQSVDGVGTKLIIARMMDKYDTVGIDIVSNCAGDIVAMGAKPLTFLDYIASERLDPNQVETIVKSMVHECIENNISLVGGETAEMPGVYKTGEHDIVGCITGVVEKDKVITGKNIKSGDIILGFASNGLHTNGYSLARKLFFEIEKYGVETKIAEFEKSVGETLLEPHTNYTNPILRILDNEIEIKGIAHITGGGFIENIPRILPNNCAVEINKKSWPHLPVFEVMQQIGNIEEKEMYRTFNMGIGMILVISPENIVKTFEQITKYPKFKLYEIGKVVEGNKNVKLI</sequence>
<dbReference type="SUPFAM" id="SSF55326">
    <property type="entry name" value="PurM N-terminal domain-like"/>
    <property type="match status" value="1"/>
</dbReference>
<evidence type="ECO:0000256" key="4">
    <source>
        <dbReference type="ARBA" id="ARBA00013047"/>
    </source>
</evidence>
<dbReference type="PANTHER" id="PTHR10520">
    <property type="entry name" value="TRIFUNCTIONAL PURINE BIOSYNTHETIC PROTEIN ADENOSINE-3-RELATED"/>
    <property type="match status" value="1"/>
</dbReference>
<evidence type="ECO:0000256" key="9">
    <source>
        <dbReference type="ARBA" id="ARBA00022755"/>
    </source>
</evidence>
<protein>
    <recommendedName>
        <fullName evidence="5 15">Phosphoribosylformylglycinamidine cyclo-ligase</fullName>
        <ecNumber evidence="4 15">6.3.3.1</ecNumber>
    </recommendedName>
    <alternativeName>
        <fullName evidence="12 15">AIR synthase</fullName>
    </alternativeName>
    <alternativeName>
        <fullName evidence="13 15">AIRS</fullName>
    </alternativeName>
    <alternativeName>
        <fullName evidence="11 15">Phosphoribosyl-aminoimidazole synthetase</fullName>
    </alternativeName>
</protein>
<keyword evidence="9 15" id="KW-0658">Purine biosynthesis</keyword>
<keyword evidence="6 15" id="KW-0963">Cytoplasm</keyword>
<dbReference type="CDD" id="cd02196">
    <property type="entry name" value="PurM"/>
    <property type="match status" value="1"/>
</dbReference>
<accession>A0A1F6LHM6</accession>
<dbReference type="HAMAP" id="MF_00741">
    <property type="entry name" value="AIRS"/>
    <property type="match status" value="1"/>
</dbReference>
<feature type="domain" description="PurM-like C-terminal" evidence="17">
    <location>
        <begin position="175"/>
        <end position="341"/>
    </location>
</feature>